<keyword evidence="4" id="KW-1185">Reference proteome</keyword>
<reference evidence="4" key="1">
    <citation type="journal article" date="2018" name="Front. Microbiol.">
        <title>Genome-Based Analysis Reveals the Taxonomy and Diversity of the Family Idiomarinaceae.</title>
        <authorList>
            <person name="Liu Y."/>
            <person name="Lai Q."/>
            <person name="Shao Z."/>
        </authorList>
    </citation>
    <scope>NUCLEOTIDE SEQUENCE [LARGE SCALE GENOMIC DNA]</scope>
    <source>
        <strain evidence="4">R22</strain>
    </source>
</reference>
<evidence type="ECO:0000313" key="4">
    <source>
        <dbReference type="Proteomes" id="UP000288058"/>
    </source>
</evidence>
<organism evidence="3 4">
    <name type="scientific">Idiomarina ramblicola</name>
    <dbReference type="NCBI Taxonomy" id="263724"/>
    <lineage>
        <taxon>Bacteria</taxon>
        <taxon>Pseudomonadati</taxon>
        <taxon>Pseudomonadota</taxon>
        <taxon>Gammaproteobacteria</taxon>
        <taxon>Alteromonadales</taxon>
        <taxon>Idiomarinaceae</taxon>
        <taxon>Idiomarina</taxon>
    </lineage>
</organism>
<dbReference type="OrthoDB" id="6396340at2"/>
<feature type="region of interest" description="Disordered" evidence="1">
    <location>
        <begin position="195"/>
        <end position="214"/>
    </location>
</feature>
<dbReference type="Proteomes" id="UP000288058">
    <property type="component" value="Unassembled WGS sequence"/>
</dbReference>
<dbReference type="Pfam" id="PF18998">
    <property type="entry name" value="Flg_new_2"/>
    <property type="match status" value="1"/>
</dbReference>
<gene>
    <name evidence="3" type="ORF">CWI78_04385</name>
</gene>
<accession>A0A432Z1I6</accession>
<dbReference type="RefSeq" id="WP_126780640.1">
    <property type="nucleotide sequence ID" value="NZ_PIQC01000003.1"/>
</dbReference>
<protein>
    <recommendedName>
        <fullName evidence="2">Bacterial repeat domain-containing protein</fullName>
    </recommendedName>
</protein>
<dbReference type="AlphaFoldDB" id="A0A432Z1I6"/>
<dbReference type="GO" id="GO:0008237">
    <property type="term" value="F:metallopeptidase activity"/>
    <property type="evidence" value="ECO:0007669"/>
    <property type="project" value="InterPro"/>
</dbReference>
<dbReference type="EMBL" id="PIQC01000003">
    <property type="protein sequence ID" value="RUO71760.1"/>
    <property type="molecule type" value="Genomic_DNA"/>
</dbReference>
<evidence type="ECO:0000313" key="3">
    <source>
        <dbReference type="EMBL" id="RUO71760.1"/>
    </source>
</evidence>
<name>A0A432Z1I6_9GAMM</name>
<dbReference type="InterPro" id="IPR024079">
    <property type="entry name" value="MetalloPept_cat_dom_sf"/>
</dbReference>
<comment type="caution">
    <text evidence="3">The sequence shown here is derived from an EMBL/GenBank/DDBJ whole genome shotgun (WGS) entry which is preliminary data.</text>
</comment>
<evidence type="ECO:0000259" key="2">
    <source>
        <dbReference type="Pfam" id="PF18998"/>
    </source>
</evidence>
<sequence>MSTSARHHVFKKVTLLLLTLVSLVLWTRVALASEPPLWQWIDAQAVTHSATSSQQSSDEEVLAKLASRLKKTSPTGLPSLRYFSFSREQLTSLRNGKTVDVAAPTASFAQVTLKSRSTNNLGVETLRASQASGDVTMSMSQKGDAISGTLVQDGQRWKLTIRGGLGIMYLDSELRSIGGKESDAIEPPVKKNLAGVTSPTFGSESNSEPPLSDEEPVVADVVAAYSLALLDLYGSHDGVVTRISDVFDAANKAYQDSGVALEVNLVDIIEVAVDRETELSSELVLDMVAGFRGETELFSHVREQTKRLGADFTAMFRPYANDGMCGIAYLGGKDDSQYIANNMVSHTSLDCGDIVNAHEIGHNMGLNHSRRQDGSGYVYHYALGYGENNSFATVMAYPDAFNTTLRLNKFSSPSLDCNGSPCGIDHTDETNGADAVLALNNRATQIGQIRERQTTENELVVVNVIGSGSIDYNGETCSADSVCQVEVVSGETLSLAESSDNTAQFSSWGGSCDGSSSSSCDITVTGTTNVIAYFIEAYDPIDLSAVFETGELNFETSRSNSWQAVSDSSAIIGEQSVRAGTVDHDQDSTLRTVVNKAGELSFWAKLSSEENYDELLVSVNGEVKKELSGELSWKQYSITLEDDGSDNYQVDFTYQKDGSVSEGSDTAWLDDIQFESSAPPTVKTIELEVIGGGWVGGSISPCPSSCSYTTEGGLLTLEVSDAGNTAFVGWGGDCRGTETVCEIEVTEDIKVYAYFERDFSIQESYNNALDNNELSFTSPVNPWEVVQTPSYEGGSALASGEIGDTEQSSLATQVMGPGQIGFAYKISTEAEKEGLQFLVNGEVMITEAGEKDWQYVSMTIPEGSHELRWLYQKDGSNSEGDDRIYIDKVTWDGALPKYVDLSLSTVGDAGAIRASKGFLCRSDCQYQFLETPDSITLFAEPDVQNGFVRWEGACQGTNLSCEISLESDVGATAIFSTSSSYTVTASASEGGIVSPEQQQVSEGASTEVTATPLSGYSLSSIAGCNGTIEGDGRTYVTAPVYSNCMVNAEFAANLYRVTFDLGDYGIYTGGGDLEQFVRWGEAAEAPQFDVTTGWHFSGWSNDFTKVTGNIDVAASYQFIEGSNKVTIDLGSGGRMNLQPTQYISDGGYVEVLLTPEPGFRVRQKAGGTCPEGEWNDNSYRTGLINDSCSLSLGFSSVLNSGSLLLILSGQEGKEEEQQ</sequence>
<dbReference type="Pfam" id="PF13583">
    <property type="entry name" value="Reprolysin_4"/>
    <property type="match status" value="1"/>
</dbReference>
<feature type="compositionally biased region" description="Polar residues" evidence="1">
    <location>
        <begin position="195"/>
        <end position="209"/>
    </location>
</feature>
<dbReference type="InterPro" id="IPR044060">
    <property type="entry name" value="Bacterial_rp_domain"/>
</dbReference>
<dbReference type="Gene3D" id="3.40.390.10">
    <property type="entry name" value="Collagenase (Catalytic Domain)"/>
    <property type="match status" value="1"/>
</dbReference>
<feature type="domain" description="Bacterial repeat" evidence="2">
    <location>
        <begin position="981"/>
        <end position="1053"/>
    </location>
</feature>
<proteinExistence type="predicted"/>
<dbReference type="SUPFAM" id="SSF55486">
    <property type="entry name" value="Metalloproteases ('zincins'), catalytic domain"/>
    <property type="match status" value="1"/>
</dbReference>
<evidence type="ECO:0000256" key="1">
    <source>
        <dbReference type="SAM" id="MobiDB-lite"/>
    </source>
</evidence>